<dbReference type="InterPro" id="IPR006450">
    <property type="entry name" value="Phage_HK97_gp6-like"/>
</dbReference>
<dbReference type="RefSeq" id="WP_262395890.1">
    <property type="nucleotide sequence ID" value="NZ_JACRTD010000008.1"/>
</dbReference>
<proteinExistence type="predicted"/>
<dbReference type="AlphaFoldDB" id="A0A926IIG2"/>
<evidence type="ECO:0000313" key="1">
    <source>
        <dbReference type="EMBL" id="MBC8586170.1"/>
    </source>
</evidence>
<sequence>MEVAVVDALLEKVKQNLILDHAADDALLKGYITAAVSYAESYQHIPAGTYSEKDMPPTTEQAVIMLSSHFYESRDGSTGGFFADNVQAGQQVWNTVNLLLRLDREWKV</sequence>
<keyword evidence="2" id="KW-1185">Reference proteome</keyword>
<evidence type="ECO:0000313" key="2">
    <source>
        <dbReference type="Proteomes" id="UP000623678"/>
    </source>
</evidence>
<dbReference type="CDD" id="cd08054">
    <property type="entry name" value="gp6"/>
    <property type="match status" value="1"/>
</dbReference>
<gene>
    <name evidence="1" type="ORF">H8705_11315</name>
</gene>
<dbReference type="InterPro" id="IPR021146">
    <property type="entry name" value="Phage_gp6-like_head-tail"/>
</dbReference>
<dbReference type="Proteomes" id="UP000623678">
    <property type="component" value="Unassembled WGS sequence"/>
</dbReference>
<reference evidence="1" key="1">
    <citation type="submission" date="2020-08" db="EMBL/GenBank/DDBJ databases">
        <title>Genome public.</title>
        <authorList>
            <person name="Liu C."/>
            <person name="Sun Q."/>
        </authorList>
    </citation>
    <scope>NUCLEOTIDE SEQUENCE</scope>
    <source>
        <strain evidence="1">NSJ-64</strain>
    </source>
</reference>
<organism evidence="1 2">
    <name type="scientific">Youxingia wuxianensis</name>
    <dbReference type="NCBI Taxonomy" id="2763678"/>
    <lineage>
        <taxon>Bacteria</taxon>
        <taxon>Bacillati</taxon>
        <taxon>Bacillota</taxon>
        <taxon>Clostridia</taxon>
        <taxon>Eubacteriales</taxon>
        <taxon>Oscillospiraceae</taxon>
        <taxon>Youxingia</taxon>
    </lineage>
</organism>
<name>A0A926IIG2_9FIRM</name>
<dbReference type="EMBL" id="JACRTD010000008">
    <property type="protein sequence ID" value="MBC8586170.1"/>
    <property type="molecule type" value="Genomic_DNA"/>
</dbReference>
<dbReference type="NCBIfam" id="TIGR01560">
    <property type="entry name" value="put_DNA_pack"/>
    <property type="match status" value="1"/>
</dbReference>
<accession>A0A926IIG2</accession>
<dbReference type="Gene3D" id="1.10.3230.30">
    <property type="entry name" value="Phage gp6-like head-tail connector protein"/>
    <property type="match status" value="1"/>
</dbReference>
<dbReference type="Pfam" id="PF05135">
    <property type="entry name" value="Phage_connect_1"/>
    <property type="match status" value="1"/>
</dbReference>
<comment type="caution">
    <text evidence="1">The sequence shown here is derived from an EMBL/GenBank/DDBJ whole genome shotgun (WGS) entry which is preliminary data.</text>
</comment>
<protein>
    <submittedName>
        <fullName evidence="1">Phage gp6-like head-tail connector protein</fullName>
    </submittedName>
</protein>